<keyword evidence="2" id="KW-1185">Reference proteome</keyword>
<dbReference type="Gene3D" id="3.40.50.1460">
    <property type="match status" value="1"/>
</dbReference>
<name>W7HX41_9PEZI</name>
<gene>
    <name evidence="1" type="ORF">DRE_06568</name>
</gene>
<dbReference type="AlphaFoldDB" id="W7HX41"/>
<proteinExistence type="predicted"/>
<dbReference type="OrthoDB" id="4760831at2759"/>
<protein>
    <submittedName>
        <fullName evidence="1">Uncharacterized protein</fullName>
    </submittedName>
</protein>
<reference evidence="1 2" key="1">
    <citation type="submission" date="2013-05" db="EMBL/GenBank/DDBJ databases">
        <title>Drechslerella stenobrocha genome reveals carnivorous origination and mechanical trapping mechanism of predatory fungi.</title>
        <authorList>
            <person name="Liu X."/>
            <person name="Zhang W."/>
            <person name="Liu K."/>
        </authorList>
    </citation>
    <scope>NUCLEOTIDE SEQUENCE [LARGE SCALE GENOMIC DNA]</scope>
    <source>
        <strain evidence="1 2">248</strain>
    </source>
</reference>
<sequence length="406" mass="44694">MADREMTASELGLKTALEQAIAQRSKAYKLIFAVTFHFEGDQTGARQDAASFIEAAQRIFGIESVNLSNFEIPTGTSATDVFQSEIYARIIGTVTSYAGPKLLLMHYAGHGMMDKANELCLIERTDQTGITYRREIPWDIIHSMLLGPTHPGSSLAKTDVAVILDCCYAGMASKGDRLSGRTVEVLAATDFYTSADTRQEAPSFTERVVSELQKAKDMDQACSLVQLYDTLATSERLSAPLRAMATFCRLLGPTPILLPFDNHKRLHPTTELASAVQLSSSSLAASIHTSKQEMHSVVLLLHTQTKISDKTTNMLIEWLLGLPPAYGVEVNSVHESASVIIMLTVPYRHMHIIFNLRNWSQLDVTIIQDHIFSENLLGSFRADREIVVSAQETTPVGMNEGPTDSI</sequence>
<organism evidence="1 2">
    <name type="scientific">Drechslerella stenobrocha 248</name>
    <dbReference type="NCBI Taxonomy" id="1043628"/>
    <lineage>
        <taxon>Eukaryota</taxon>
        <taxon>Fungi</taxon>
        <taxon>Dikarya</taxon>
        <taxon>Ascomycota</taxon>
        <taxon>Pezizomycotina</taxon>
        <taxon>Orbiliomycetes</taxon>
        <taxon>Orbiliales</taxon>
        <taxon>Orbiliaceae</taxon>
        <taxon>Drechslerella</taxon>
    </lineage>
</organism>
<dbReference type="HOGENOM" id="CLU_049899_0_0_1"/>
<dbReference type="Proteomes" id="UP000024837">
    <property type="component" value="Unassembled WGS sequence"/>
</dbReference>
<evidence type="ECO:0000313" key="1">
    <source>
        <dbReference type="EMBL" id="EWC44672.1"/>
    </source>
</evidence>
<accession>W7HX41</accession>
<dbReference type="EMBL" id="KI966436">
    <property type="protein sequence ID" value="EWC44672.1"/>
    <property type="molecule type" value="Genomic_DNA"/>
</dbReference>
<evidence type="ECO:0000313" key="2">
    <source>
        <dbReference type="Proteomes" id="UP000024837"/>
    </source>
</evidence>